<protein>
    <submittedName>
        <fullName evidence="1">Uncharacterized protein</fullName>
    </submittedName>
</protein>
<dbReference type="Proteomes" id="UP000776276">
    <property type="component" value="Unassembled WGS sequence"/>
</dbReference>
<comment type="caution">
    <text evidence="1">The sequence shown here is derived from an EMBL/GenBank/DDBJ whole genome shotgun (WGS) entry which is preliminary data.</text>
</comment>
<keyword evidence="2" id="KW-1185">Reference proteome</keyword>
<proteinExistence type="predicted"/>
<dbReference type="RefSeq" id="WP_216322894.1">
    <property type="nucleotide sequence ID" value="NZ_JAHKRT010000003.1"/>
</dbReference>
<name>A0ABS6BI13_9SPHN</name>
<accession>A0ABS6BI13</accession>
<evidence type="ECO:0000313" key="2">
    <source>
        <dbReference type="Proteomes" id="UP000776276"/>
    </source>
</evidence>
<reference evidence="1 2" key="1">
    <citation type="submission" date="2021-06" db="EMBL/GenBank/DDBJ databases">
        <title>Sphingomonas sp. XMGL2, whole genome shotgun sequencing project.</title>
        <authorList>
            <person name="Zhao G."/>
            <person name="Shen L."/>
        </authorList>
    </citation>
    <scope>NUCLEOTIDE SEQUENCE [LARGE SCALE GENOMIC DNA]</scope>
    <source>
        <strain evidence="1 2">XMGL2</strain>
    </source>
</reference>
<gene>
    <name evidence="1" type="ORF">KOF26_08090</name>
</gene>
<evidence type="ECO:0000313" key="1">
    <source>
        <dbReference type="EMBL" id="MBU3077824.1"/>
    </source>
</evidence>
<organism evidence="1 2">
    <name type="scientific">Sphingomonas quercus</name>
    <dbReference type="NCBI Taxonomy" id="2842451"/>
    <lineage>
        <taxon>Bacteria</taxon>
        <taxon>Pseudomonadati</taxon>
        <taxon>Pseudomonadota</taxon>
        <taxon>Alphaproteobacteria</taxon>
        <taxon>Sphingomonadales</taxon>
        <taxon>Sphingomonadaceae</taxon>
        <taxon>Sphingomonas</taxon>
    </lineage>
</organism>
<dbReference type="EMBL" id="JAHKRT010000003">
    <property type="protein sequence ID" value="MBU3077824.1"/>
    <property type="molecule type" value="Genomic_DNA"/>
</dbReference>
<sequence length="327" mass="37567">MPFSSYSFRKFTLDELPLERDTWVMDEAHMVEWETVWLKVIGGDEDASPYKVGCVTPIHIAEVTPAGAEISWYANTADRFHEIKTFLPRDAFVAAALAYEYEKRVSVFVRATWLRALHLRSNSIFAMIDAVDMTHAIKSGAISHEKVIRLRDALDEIAARHPYISFISFADSLLIKTNWTVGMVDTEVKYTYAPEGLFRLFKELQGLYRATLGLEIYGVFAQGSNEYYDDPLLHISEFRNHISLNSLGLPFAQISLIEAAARRAIRAGEHARMEIYMDEDLFHSLRFEDYERKSTWPSGPYKPKMSPEPGRYFYAMCDDLMSCIRIP</sequence>